<sequence>MKTIIITGPSGSGKSYLSKKISKSFNNSIVIKTDSYYKDNIFIKFLSIFQYDIYDRPISFMKNEIKKTIRSIHNKERLISFYKYDFKRKDSKRSKVSINYEGDSQFLILEGIFAHRLDLNYKETINIVCEEEKQICFKRRLKRDQSERGRGTSEVFNKFDKSWHLFYENVQKYLNYYKVFSISTLDKVSYNKLVEKLLNEKKIN</sequence>
<dbReference type="Proteomes" id="UP000002535">
    <property type="component" value="Chromosome"/>
</dbReference>
<evidence type="ECO:0000313" key="2">
    <source>
        <dbReference type="EMBL" id="AAZ57880.1"/>
    </source>
</evidence>
<dbReference type="EC" id="2.7.1.48" evidence="2"/>
<dbReference type="SUPFAM" id="SSF52540">
    <property type="entry name" value="P-loop containing nucleoside triphosphate hydrolases"/>
    <property type="match status" value="1"/>
</dbReference>
<name>Q46KU8_PROMT</name>
<dbReference type="PANTHER" id="PTHR10285">
    <property type="entry name" value="URIDINE KINASE"/>
    <property type="match status" value="1"/>
</dbReference>
<dbReference type="GO" id="GO:0005524">
    <property type="term" value="F:ATP binding"/>
    <property type="evidence" value="ECO:0007669"/>
    <property type="project" value="InterPro"/>
</dbReference>
<proteinExistence type="predicted"/>
<dbReference type="Pfam" id="PF00485">
    <property type="entry name" value="PRK"/>
    <property type="match status" value="1"/>
</dbReference>
<dbReference type="PRINTS" id="PR00988">
    <property type="entry name" value="URIDINKINASE"/>
</dbReference>
<dbReference type="RefSeq" id="WP_011293922.1">
    <property type="nucleotide sequence ID" value="NC_007335.2"/>
</dbReference>
<reference evidence="2 3" key="1">
    <citation type="journal article" date="2007" name="PLoS Genet.">
        <title>Patterns and implications of gene gain and loss in the evolution of Prochlorococcus.</title>
        <authorList>
            <person name="Kettler G.C."/>
            <person name="Martiny A.C."/>
            <person name="Huang K."/>
            <person name="Zucker J."/>
            <person name="Coleman M.L."/>
            <person name="Rodrigue S."/>
            <person name="Chen F."/>
            <person name="Lapidus A."/>
            <person name="Ferriera S."/>
            <person name="Johnson J."/>
            <person name="Steglich C."/>
            <person name="Church G.M."/>
            <person name="Richardson P."/>
            <person name="Chisholm S.W."/>
        </authorList>
    </citation>
    <scope>NUCLEOTIDE SEQUENCE [LARGE SCALE GENOMIC DNA]</scope>
    <source>
        <strain evidence="2 3">NATL2A</strain>
    </source>
</reference>
<evidence type="ECO:0000313" key="3">
    <source>
        <dbReference type="Proteomes" id="UP000002535"/>
    </source>
</evidence>
<dbReference type="Gene3D" id="3.40.50.300">
    <property type="entry name" value="P-loop containing nucleotide triphosphate hydrolases"/>
    <property type="match status" value="1"/>
</dbReference>
<dbReference type="KEGG" id="pmn:PMN2A_0388"/>
<evidence type="ECO:0000259" key="1">
    <source>
        <dbReference type="Pfam" id="PF00485"/>
    </source>
</evidence>
<dbReference type="OrthoDB" id="9777642at2"/>
<dbReference type="PhylomeDB" id="Q46KU8"/>
<dbReference type="HOGENOM" id="CLU_1342268_0_0_3"/>
<dbReference type="AlphaFoldDB" id="Q46KU8"/>
<accession>Q46KU8</accession>
<dbReference type="InterPro" id="IPR027417">
    <property type="entry name" value="P-loop_NTPase"/>
</dbReference>
<protein>
    <submittedName>
        <fullName evidence="2">Uridine kinase</fullName>
        <ecNumber evidence="2">2.7.1.48</ecNumber>
    </submittedName>
</protein>
<dbReference type="EMBL" id="CP000095">
    <property type="protein sequence ID" value="AAZ57880.1"/>
    <property type="molecule type" value="Genomic_DNA"/>
</dbReference>
<dbReference type="GO" id="GO:0004849">
    <property type="term" value="F:uridine kinase activity"/>
    <property type="evidence" value="ECO:0007669"/>
    <property type="project" value="UniProtKB-EC"/>
</dbReference>
<keyword evidence="2" id="KW-0418">Kinase</keyword>
<dbReference type="STRING" id="59920.PMN2A_0388"/>
<gene>
    <name evidence="2" type="ordered locus">PMN2A_0388</name>
</gene>
<dbReference type="InterPro" id="IPR006083">
    <property type="entry name" value="PRK/URK"/>
</dbReference>
<feature type="domain" description="Phosphoribulokinase/uridine kinase" evidence="1">
    <location>
        <begin position="4"/>
        <end position="171"/>
    </location>
</feature>
<organism evidence="2 3">
    <name type="scientific">Prochlorococcus marinus (strain NATL2A)</name>
    <dbReference type="NCBI Taxonomy" id="59920"/>
    <lineage>
        <taxon>Bacteria</taxon>
        <taxon>Bacillati</taxon>
        <taxon>Cyanobacteriota</taxon>
        <taxon>Cyanophyceae</taxon>
        <taxon>Synechococcales</taxon>
        <taxon>Prochlorococcaceae</taxon>
        <taxon>Prochlorococcus</taxon>
    </lineage>
</organism>
<keyword evidence="2" id="KW-0808">Transferase</keyword>
<keyword evidence="3" id="KW-1185">Reference proteome</keyword>